<feature type="domain" description="Protein kinase" evidence="2">
    <location>
        <begin position="190"/>
        <end position="463"/>
    </location>
</feature>
<evidence type="ECO:0000313" key="4">
    <source>
        <dbReference type="Proteomes" id="UP000439903"/>
    </source>
</evidence>
<dbReference type="InterPro" id="IPR059179">
    <property type="entry name" value="MLKL-like_MCAfunc"/>
</dbReference>
<dbReference type="SMART" id="SM00671">
    <property type="entry name" value="SEL1"/>
    <property type="match status" value="2"/>
</dbReference>
<dbReference type="Pfam" id="PF08238">
    <property type="entry name" value="Sel1"/>
    <property type="match status" value="3"/>
</dbReference>
<dbReference type="PANTHER" id="PTHR45756">
    <property type="entry name" value="PALMITOYLTRANSFERASE"/>
    <property type="match status" value="1"/>
</dbReference>
<dbReference type="InterPro" id="IPR036537">
    <property type="entry name" value="Adaptor_Cbl_N_dom_sf"/>
</dbReference>
<sequence>MASTASSAIKGAADILSLYFPIIGAVKLVVGEIYQIYENAECNKELCVIMVDRVKTAECSMDKIVRSIEKNKEDFHKKSYYKAFEKFKNILIQIRDFTKSVSKLKGYKKFLNATDVKNKYDHLTKEFDKCMDELHFAIDVSSAMDRELEAERVDKALEEVEQMLANLGDKVDTIAEDVGFIKAQITKQIDVHAKRIDPNELGDPMVQTTKGSVIKKIYKSAIDVACKPIKGQNENELAILGKLGQSPRILYFYGQSYINNNNVMVSEWAERGNLRELYDKFDIPWTRKIQIAKDIFQGITFLRTVNIFHHDIRCENIFVLRDLNVKIGNFKCAREVNGVSTNLSSLVTNIIRWMAPELIEKYKRDPSKHKNESVYTINCEMFSFGMLMWELCYEKLPYESWEYIKISDHVLTGERENIFEGKFKTFDEQQIQLEFIKIIGEAWRHQPELRITVPTLSLKLEELSRKYPIPPDAPLLLKDKELDLDGQKSQNRNQTLKESLLPKFDDDPEEIIEEEDIIIPLEVGTEMHKKKNYQEAWNCFKQNAELGNPAAKFWLGYYLHYGYHVEKDPIQARKLFKEAADDHNHSESQCRYAVSLLGDLNKESNEDIKDKNRKEIIRYFELAAENSSKPNVDAMYYLGDIYVNGKLKVHKNKERGVNYLRLASNSNHERASVLLKKLSG</sequence>
<dbReference type="GO" id="GO:0007166">
    <property type="term" value="P:cell surface receptor signaling pathway"/>
    <property type="evidence" value="ECO:0007669"/>
    <property type="project" value="InterPro"/>
</dbReference>
<keyword evidence="1" id="KW-0175">Coiled coil</keyword>
<dbReference type="InterPro" id="IPR011009">
    <property type="entry name" value="Kinase-like_dom_sf"/>
</dbReference>
<reference evidence="3 4" key="1">
    <citation type="journal article" date="2019" name="Environ. Microbiol.">
        <title>At the nexus of three kingdoms: the genome of the mycorrhizal fungus Gigaspora margarita provides insights into plant, endobacterial and fungal interactions.</title>
        <authorList>
            <person name="Venice F."/>
            <person name="Ghignone S."/>
            <person name="Salvioli di Fossalunga A."/>
            <person name="Amselem J."/>
            <person name="Novero M."/>
            <person name="Xianan X."/>
            <person name="Sedzielewska Toro K."/>
            <person name="Morin E."/>
            <person name="Lipzen A."/>
            <person name="Grigoriev I.V."/>
            <person name="Henrissat B."/>
            <person name="Martin F.M."/>
            <person name="Bonfante P."/>
        </authorList>
    </citation>
    <scope>NUCLEOTIDE SEQUENCE [LARGE SCALE GENOMIC DNA]</scope>
    <source>
        <strain evidence="3 4">BEG34</strain>
    </source>
</reference>
<evidence type="ECO:0000259" key="2">
    <source>
        <dbReference type="PROSITE" id="PS50011"/>
    </source>
</evidence>
<name>A0A8H4ET51_GIGMA</name>
<accession>A0A8H4ET51</accession>
<dbReference type="Proteomes" id="UP000439903">
    <property type="component" value="Unassembled WGS sequence"/>
</dbReference>
<dbReference type="Pfam" id="PF07714">
    <property type="entry name" value="PK_Tyr_Ser-Thr"/>
    <property type="match status" value="1"/>
</dbReference>
<dbReference type="PANTHER" id="PTHR45756:SF1">
    <property type="entry name" value="PROTEIN KINASE DOMAIN CONTAINING PROTEIN"/>
    <property type="match status" value="1"/>
</dbReference>
<dbReference type="Gene3D" id="1.20.930.20">
    <property type="entry name" value="Adaptor protein Cbl, N-terminal domain"/>
    <property type="match status" value="1"/>
</dbReference>
<dbReference type="InterPro" id="IPR011990">
    <property type="entry name" value="TPR-like_helical_dom_sf"/>
</dbReference>
<keyword evidence="4" id="KW-1185">Reference proteome</keyword>
<dbReference type="EMBL" id="WTPW01000094">
    <property type="protein sequence ID" value="KAF0548836.1"/>
    <property type="molecule type" value="Genomic_DNA"/>
</dbReference>
<dbReference type="InterPro" id="IPR008266">
    <property type="entry name" value="Tyr_kinase_AS"/>
</dbReference>
<dbReference type="GO" id="GO:0005524">
    <property type="term" value="F:ATP binding"/>
    <property type="evidence" value="ECO:0007669"/>
    <property type="project" value="InterPro"/>
</dbReference>
<keyword evidence="3" id="KW-0808">Transferase</keyword>
<dbReference type="GO" id="GO:0004672">
    <property type="term" value="F:protein kinase activity"/>
    <property type="evidence" value="ECO:0007669"/>
    <property type="project" value="InterPro"/>
</dbReference>
<proteinExistence type="predicted"/>
<dbReference type="SUPFAM" id="SSF81901">
    <property type="entry name" value="HCP-like"/>
    <property type="match status" value="1"/>
</dbReference>
<keyword evidence="3" id="KW-0418">Kinase</keyword>
<gene>
    <name evidence="3" type="ORF">F8M41_025689</name>
</gene>
<dbReference type="InterPro" id="IPR053215">
    <property type="entry name" value="TKL_Ser/Thr_kinase"/>
</dbReference>
<dbReference type="PROSITE" id="PS00109">
    <property type="entry name" value="PROTEIN_KINASE_TYR"/>
    <property type="match status" value="1"/>
</dbReference>
<feature type="coiled-coil region" evidence="1">
    <location>
        <begin position="146"/>
        <end position="177"/>
    </location>
</feature>
<dbReference type="SMART" id="SM00220">
    <property type="entry name" value="S_TKc"/>
    <property type="match status" value="1"/>
</dbReference>
<dbReference type="SUPFAM" id="SSF56112">
    <property type="entry name" value="Protein kinase-like (PK-like)"/>
    <property type="match status" value="1"/>
</dbReference>
<evidence type="ECO:0000313" key="3">
    <source>
        <dbReference type="EMBL" id="KAF0548836.1"/>
    </source>
</evidence>
<dbReference type="AlphaFoldDB" id="A0A8H4ET51"/>
<dbReference type="InterPro" id="IPR000719">
    <property type="entry name" value="Prot_kinase_dom"/>
</dbReference>
<dbReference type="Gene3D" id="1.10.510.10">
    <property type="entry name" value="Transferase(Phosphotransferase) domain 1"/>
    <property type="match status" value="1"/>
</dbReference>
<dbReference type="CDD" id="cd21037">
    <property type="entry name" value="MLKL_NTD"/>
    <property type="match status" value="1"/>
</dbReference>
<evidence type="ECO:0000256" key="1">
    <source>
        <dbReference type="SAM" id="Coils"/>
    </source>
</evidence>
<organism evidence="3 4">
    <name type="scientific">Gigaspora margarita</name>
    <dbReference type="NCBI Taxonomy" id="4874"/>
    <lineage>
        <taxon>Eukaryota</taxon>
        <taxon>Fungi</taxon>
        <taxon>Fungi incertae sedis</taxon>
        <taxon>Mucoromycota</taxon>
        <taxon>Glomeromycotina</taxon>
        <taxon>Glomeromycetes</taxon>
        <taxon>Diversisporales</taxon>
        <taxon>Gigasporaceae</taxon>
        <taxon>Gigaspora</taxon>
    </lineage>
</organism>
<dbReference type="OrthoDB" id="2384430at2759"/>
<dbReference type="PROSITE" id="PS50011">
    <property type="entry name" value="PROTEIN_KINASE_DOM"/>
    <property type="match status" value="1"/>
</dbReference>
<dbReference type="Gene3D" id="1.25.40.10">
    <property type="entry name" value="Tetratricopeptide repeat domain"/>
    <property type="match status" value="1"/>
</dbReference>
<protein>
    <submittedName>
        <fullName evidence="3">Kinase-like protein</fullName>
    </submittedName>
</protein>
<comment type="caution">
    <text evidence="3">The sequence shown here is derived from an EMBL/GenBank/DDBJ whole genome shotgun (WGS) entry which is preliminary data.</text>
</comment>
<dbReference type="InterPro" id="IPR001245">
    <property type="entry name" value="Ser-Thr/Tyr_kinase_cat_dom"/>
</dbReference>
<dbReference type="InterPro" id="IPR006597">
    <property type="entry name" value="Sel1-like"/>
</dbReference>